<feature type="compositionally biased region" description="Basic residues" evidence="1">
    <location>
        <begin position="426"/>
        <end position="440"/>
    </location>
</feature>
<dbReference type="STRING" id="30019.A0A0M4F900"/>
<feature type="compositionally biased region" description="Basic residues" evidence="1">
    <location>
        <begin position="124"/>
        <end position="134"/>
    </location>
</feature>
<feature type="region of interest" description="Disordered" evidence="1">
    <location>
        <begin position="408"/>
        <end position="486"/>
    </location>
</feature>
<reference evidence="2 3" key="1">
    <citation type="submission" date="2015-08" db="EMBL/GenBank/DDBJ databases">
        <title>Ancestral chromatin configuration constrains chromatin evolution on differentiating sex chromosomes in Drosophila.</title>
        <authorList>
            <person name="Zhou Q."/>
            <person name="Bachtrog D."/>
        </authorList>
    </citation>
    <scope>NUCLEOTIDE SEQUENCE [LARGE SCALE GENOMIC DNA]</scope>
    <source>
        <tissue evidence="2">Whole larvae</tissue>
    </source>
</reference>
<feature type="region of interest" description="Disordered" evidence="1">
    <location>
        <begin position="770"/>
        <end position="791"/>
    </location>
</feature>
<dbReference type="OMA" id="HREVCAE"/>
<feature type="region of interest" description="Disordered" evidence="1">
    <location>
        <begin position="89"/>
        <end position="140"/>
    </location>
</feature>
<protein>
    <submittedName>
        <fullName evidence="2">CG13008</fullName>
    </submittedName>
</protein>
<gene>
    <name evidence="2" type="ORF">Dbus_chrXg806</name>
</gene>
<evidence type="ECO:0000256" key="1">
    <source>
        <dbReference type="SAM" id="MobiDB-lite"/>
    </source>
</evidence>
<feature type="compositionally biased region" description="Polar residues" evidence="1">
    <location>
        <begin position="92"/>
        <end position="101"/>
    </location>
</feature>
<feature type="region of interest" description="Disordered" evidence="1">
    <location>
        <begin position="202"/>
        <end position="264"/>
    </location>
</feature>
<name>A0A0M4F900_DROBS</name>
<evidence type="ECO:0000313" key="2">
    <source>
        <dbReference type="EMBL" id="ALC48950.1"/>
    </source>
</evidence>
<organism evidence="2 3">
    <name type="scientific">Drosophila busckii</name>
    <name type="common">Fruit fly</name>
    <dbReference type="NCBI Taxonomy" id="30019"/>
    <lineage>
        <taxon>Eukaryota</taxon>
        <taxon>Metazoa</taxon>
        <taxon>Ecdysozoa</taxon>
        <taxon>Arthropoda</taxon>
        <taxon>Hexapoda</taxon>
        <taxon>Insecta</taxon>
        <taxon>Pterygota</taxon>
        <taxon>Neoptera</taxon>
        <taxon>Endopterygota</taxon>
        <taxon>Diptera</taxon>
        <taxon>Brachycera</taxon>
        <taxon>Muscomorpha</taxon>
        <taxon>Ephydroidea</taxon>
        <taxon>Drosophilidae</taxon>
        <taxon>Drosophila</taxon>
    </lineage>
</organism>
<sequence length="850" mass="97670">MLKIHDLYGQSYAHEFQFTNPDSIKNAVRRYNDARAAERNEGKKDREPAKSLKPRFCKIRNTGNDVMGMVTSRDRDVETQVSLEATPLDANQLGSPSVSGHSTERLCGGADLDRTVTEGGAVGGKRKRKQRRGLTKREQKQQQHVLQQQLLVQQQQLQQLQQQQQYQTEYNQLMYPDGYASHIEGLHREVCNELRLMGAPLSDLKMPQELTRKPEPKPKPKPSQQSKQPKQPVQPPKQLVQPPPKQAKAKSKPETARKAIRAKHVSYEDCPQPLAQWADIIPSPMTPQLIHVNLCEALNPTPSAACLFMRQHGSQEPEPIDPFFVEDSDLEHEYAQRPTYLRYIEPRRPYCHNNSGADGDNDVDVVERQPLRKPPPQFMGADSPPYWISMQPMQYTSQVSEPEANTIAAIPSPPRAATPHTEQQIKRRKPIPAPKPKPKAKPQPQQQQQQQAREPAGVERDQLTRTPSPPPTAVASQSNRRRRPRTLICTKSLENLKYEKLTIYNKISCTQERIISALDRLQASLLQLQVPACSGQEQQRRERNAFEFCVRFSRNFLYPLRGMIEDIRNTPMDTFNSANSNEACQRVVCVYMLIRHSIGRYQRQLRYFLLDKVPQKLSALIEMMYALTNVCLEKGVLDRQDPVVECLQQRCTSFLTFIEDMQQERFQLAQQNYRRLQKRTHGTVPGPSKHERYDLKMCLNDLKIYEPRLVPKERVDKRRQRTGWVRKHKCPIPANAAQTLPSLVLDQASELQMETPVEVPTHIECIKCPEYRGEPSSEPEPAAEESEEQREQLTTILALLRQPGRKSRQLHQNLLEAMQHVTKSQMREVLDPLLRSLGNMLDKKSKLNEE</sequence>
<dbReference type="OrthoDB" id="8193942at2759"/>
<evidence type="ECO:0000313" key="3">
    <source>
        <dbReference type="Proteomes" id="UP000494163"/>
    </source>
</evidence>
<dbReference type="AlphaFoldDB" id="A0A0M4F900"/>
<feature type="compositionally biased region" description="Low complexity" evidence="1">
    <location>
        <begin position="222"/>
        <end position="240"/>
    </location>
</feature>
<keyword evidence="3" id="KW-1185">Reference proteome</keyword>
<accession>A0A0M4F900</accession>
<proteinExistence type="predicted"/>
<feature type="compositionally biased region" description="Low complexity" evidence="1">
    <location>
        <begin position="442"/>
        <end position="453"/>
    </location>
</feature>
<dbReference type="EMBL" id="CP012528">
    <property type="protein sequence ID" value="ALC48950.1"/>
    <property type="molecule type" value="Genomic_DNA"/>
</dbReference>
<dbReference type="Proteomes" id="UP000494163">
    <property type="component" value="Chromosome X"/>
</dbReference>